<dbReference type="InterPro" id="IPR025166">
    <property type="entry name" value="Integrase_DNA_bind_dom"/>
</dbReference>
<keyword evidence="4" id="KW-0233">DNA recombination</keyword>
<dbReference type="InterPro" id="IPR050808">
    <property type="entry name" value="Phage_Integrase"/>
</dbReference>
<dbReference type="RefSeq" id="WP_336924661.1">
    <property type="nucleotide sequence ID" value="NZ_JBANRO010000001.1"/>
</dbReference>
<keyword evidence="3" id="KW-0238">DNA-binding</keyword>
<dbReference type="Gene3D" id="1.10.443.10">
    <property type="entry name" value="Intergrase catalytic core"/>
    <property type="match status" value="1"/>
</dbReference>
<evidence type="ECO:0000313" key="6">
    <source>
        <dbReference type="EMBL" id="MFC3098852.1"/>
    </source>
</evidence>
<reference evidence="7" key="1">
    <citation type="journal article" date="2019" name="Int. J. Syst. Evol. Microbiol.">
        <title>The Global Catalogue of Microorganisms (GCM) 10K type strain sequencing project: providing services to taxonomists for standard genome sequencing and annotation.</title>
        <authorList>
            <consortium name="The Broad Institute Genomics Platform"/>
            <consortium name="The Broad Institute Genome Sequencing Center for Infectious Disease"/>
            <person name="Wu L."/>
            <person name="Ma J."/>
        </authorList>
    </citation>
    <scope>NUCLEOTIDE SEQUENCE [LARGE SCALE GENOMIC DNA]</scope>
    <source>
        <strain evidence="7">KCTC 52607</strain>
    </source>
</reference>
<keyword evidence="2" id="KW-0229">DNA integration</keyword>
<dbReference type="PROSITE" id="PS51898">
    <property type="entry name" value="TYR_RECOMBINASE"/>
    <property type="match status" value="1"/>
</dbReference>
<evidence type="ECO:0000256" key="3">
    <source>
        <dbReference type="ARBA" id="ARBA00023125"/>
    </source>
</evidence>
<dbReference type="PANTHER" id="PTHR30629:SF2">
    <property type="entry name" value="PROPHAGE INTEGRASE INTS-RELATED"/>
    <property type="match status" value="1"/>
</dbReference>
<dbReference type="Gene3D" id="1.10.150.130">
    <property type="match status" value="1"/>
</dbReference>
<comment type="caution">
    <text evidence="6">The sequence shown here is derived from an EMBL/GenBank/DDBJ whole genome shotgun (WGS) entry which is preliminary data.</text>
</comment>
<dbReference type="Pfam" id="PF13356">
    <property type="entry name" value="Arm-DNA-bind_3"/>
    <property type="match status" value="1"/>
</dbReference>
<evidence type="ECO:0000256" key="1">
    <source>
        <dbReference type="ARBA" id="ARBA00008857"/>
    </source>
</evidence>
<evidence type="ECO:0000313" key="7">
    <source>
        <dbReference type="Proteomes" id="UP001595456"/>
    </source>
</evidence>
<evidence type="ECO:0000259" key="5">
    <source>
        <dbReference type="PROSITE" id="PS51898"/>
    </source>
</evidence>
<evidence type="ECO:0000256" key="2">
    <source>
        <dbReference type="ARBA" id="ARBA00022908"/>
    </source>
</evidence>
<dbReference type="Pfam" id="PF00589">
    <property type="entry name" value="Phage_integrase"/>
    <property type="match status" value="1"/>
</dbReference>
<dbReference type="InterPro" id="IPR011010">
    <property type="entry name" value="DNA_brk_join_enz"/>
</dbReference>
<dbReference type="Gene3D" id="3.30.160.390">
    <property type="entry name" value="Integrase, DNA-binding domain"/>
    <property type="match status" value="1"/>
</dbReference>
<evidence type="ECO:0000256" key="4">
    <source>
        <dbReference type="ARBA" id="ARBA00023172"/>
    </source>
</evidence>
<dbReference type="Pfam" id="PF22022">
    <property type="entry name" value="Phage_int_M"/>
    <property type="match status" value="1"/>
</dbReference>
<dbReference type="InterPro" id="IPR002104">
    <property type="entry name" value="Integrase_catalytic"/>
</dbReference>
<gene>
    <name evidence="6" type="ORF">ACFODU_13730</name>
</gene>
<dbReference type="InterPro" id="IPR010998">
    <property type="entry name" value="Integrase_recombinase_N"/>
</dbReference>
<name>A0ABV7EB87_9SPHN</name>
<dbReference type="InterPro" id="IPR053876">
    <property type="entry name" value="Phage_int_M"/>
</dbReference>
<dbReference type="PANTHER" id="PTHR30629">
    <property type="entry name" value="PROPHAGE INTEGRASE"/>
    <property type="match status" value="1"/>
</dbReference>
<dbReference type="SUPFAM" id="SSF56349">
    <property type="entry name" value="DNA breaking-rejoining enzymes"/>
    <property type="match status" value="1"/>
</dbReference>
<sequence length="410" mass="44583">MIGGTMGKLTALAVKNATAPGRYLDGEGLFLLVKPSGARSWLLRAQVDGKRREFGIGPAADIGLGEARERAAAIRKQYRAGVDPVAARRAARAAQREIPTFADAAETVHGEREGGWRNDKHKAQWLASLRAYAFPSLGTSRIDQIDAPMIRAALLPIWLEKPETARRVSQRIGTVLDWAHSNGWRPQEAPMRSVLMGLPRQPRRDRHFAAMPFTDVPAFCAAMEAAAPVAGRLGLLFTIYTASRSGEVRGAQWGEVDLAAKVWTIPADRMKAHRAHTVPLSPAALAVLERAAALRKSAKPSALVFPSRTGGELSDMTLAKVLRDAGQPFTVHGFRSAFKDWAAEETAFPDAVSEAALAHGDPDKVRKAYRRTDFLQLRRELMEAWAAFIAGPSGNVVPIQPRNAMRKGAA</sequence>
<dbReference type="Proteomes" id="UP001595456">
    <property type="component" value="Unassembled WGS sequence"/>
</dbReference>
<dbReference type="InterPro" id="IPR038488">
    <property type="entry name" value="Integrase_DNA-bd_sf"/>
</dbReference>
<protein>
    <submittedName>
        <fullName evidence="6">Tyrosine-type recombinase/integrase</fullName>
    </submittedName>
</protein>
<dbReference type="EMBL" id="JBHRST010000022">
    <property type="protein sequence ID" value="MFC3098852.1"/>
    <property type="molecule type" value="Genomic_DNA"/>
</dbReference>
<dbReference type="InterPro" id="IPR013762">
    <property type="entry name" value="Integrase-like_cat_sf"/>
</dbReference>
<feature type="domain" description="Tyr recombinase" evidence="5">
    <location>
        <begin position="206"/>
        <end position="382"/>
    </location>
</feature>
<organism evidence="6 7">
    <name type="scientific">Alteraurantiacibacter palmitatis</name>
    <dbReference type="NCBI Taxonomy" id="2054628"/>
    <lineage>
        <taxon>Bacteria</taxon>
        <taxon>Pseudomonadati</taxon>
        <taxon>Pseudomonadota</taxon>
        <taxon>Alphaproteobacteria</taxon>
        <taxon>Sphingomonadales</taxon>
        <taxon>Erythrobacteraceae</taxon>
        <taxon>Alteraurantiacibacter</taxon>
    </lineage>
</organism>
<keyword evidence="7" id="KW-1185">Reference proteome</keyword>
<dbReference type="CDD" id="cd00801">
    <property type="entry name" value="INT_P4_C"/>
    <property type="match status" value="1"/>
</dbReference>
<proteinExistence type="inferred from homology"/>
<comment type="similarity">
    <text evidence="1">Belongs to the 'phage' integrase family.</text>
</comment>
<accession>A0ABV7EB87</accession>